<sequence length="235" mass="25048">MTATVTVDDSVRGRAVPGRAGGCRCSAATTRRCAPVRARRGRCSYASGVENADPAPSPGGAATNGRATGERNGAMDREQIARELADAHELLDRASMARLAYEGLDGLPRVVPIGIFWTGEQIVMATAATAPKVRALAARPEVALSIDAGDGPGSATALSVRGIAHLTIMDGVVPEYLAAARKNFDAEQAAEFERNCRAMYDRMARITVEPRWVRFYDFGAGRVPRFLADLAAKMR</sequence>
<dbReference type="Gene3D" id="2.30.110.10">
    <property type="entry name" value="Electron Transport, Fmn-binding Protein, Chain A"/>
    <property type="match status" value="1"/>
</dbReference>
<dbReference type="InterPro" id="IPR012349">
    <property type="entry name" value="Split_barrel_FMN-bd"/>
</dbReference>
<evidence type="ECO:0000313" key="3">
    <source>
        <dbReference type="EMBL" id="BCJ37113.1"/>
    </source>
</evidence>
<dbReference type="GO" id="GO:0070967">
    <property type="term" value="F:coenzyme F420 binding"/>
    <property type="evidence" value="ECO:0007669"/>
    <property type="project" value="TreeGrafter"/>
</dbReference>
<dbReference type="GO" id="GO:0016627">
    <property type="term" value="F:oxidoreductase activity, acting on the CH-CH group of donors"/>
    <property type="evidence" value="ECO:0007669"/>
    <property type="project" value="TreeGrafter"/>
</dbReference>
<protein>
    <recommendedName>
        <fullName evidence="5">Pyridoxamine 5-phosphate oxidase</fullName>
    </recommendedName>
</protein>
<dbReference type="InterPro" id="IPR052019">
    <property type="entry name" value="F420H2_bilvrd_red/Heme_oxyg"/>
</dbReference>
<name>A0A7R7HYG9_9ACTN</name>
<keyword evidence="4" id="KW-1185">Reference proteome</keyword>
<dbReference type="AlphaFoldDB" id="A0A7R7HYG9"/>
<gene>
    <name evidence="3" type="ORF">Athai_46160</name>
</gene>
<evidence type="ECO:0000313" key="4">
    <source>
        <dbReference type="Proteomes" id="UP000611640"/>
    </source>
</evidence>
<dbReference type="Proteomes" id="UP000611640">
    <property type="component" value="Chromosome"/>
</dbReference>
<dbReference type="EMBL" id="AP023355">
    <property type="protein sequence ID" value="BCJ37113.1"/>
    <property type="molecule type" value="Genomic_DNA"/>
</dbReference>
<dbReference type="PANTHER" id="PTHR35176">
    <property type="entry name" value="HEME OXYGENASE HI_0854-RELATED"/>
    <property type="match status" value="1"/>
</dbReference>
<feature type="region of interest" description="Disordered" evidence="2">
    <location>
        <begin position="47"/>
        <end position="72"/>
    </location>
</feature>
<evidence type="ECO:0000256" key="2">
    <source>
        <dbReference type="SAM" id="MobiDB-lite"/>
    </source>
</evidence>
<proteinExistence type="predicted"/>
<organism evidence="3 4">
    <name type="scientific">Actinocatenispora thailandica</name>
    <dbReference type="NCBI Taxonomy" id="227318"/>
    <lineage>
        <taxon>Bacteria</taxon>
        <taxon>Bacillati</taxon>
        <taxon>Actinomycetota</taxon>
        <taxon>Actinomycetes</taxon>
        <taxon>Micromonosporales</taxon>
        <taxon>Micromonosporaceae</taxon>
        <taxon>Actinocatenispora</taxon>
    </lineage>
</organism>
<dbReference type="GO" id="GO:0005829">
    <property type="term" value="C:cytosol"/>
    <property type="evidence" value="ECO:0007669"/>
    <property type="project" value="TreeGrafter"/>
</dbReference>
<dbReference type="KEGG" id="atl:Athai_46160"/>
<dbReference type="PANTHER" id="PTHR35176:SF6">
    <property type="entry name" value="HEME OXYGENASE HI_0854-RELATED"/>
    <property type="match status" value="1"/>
</dbReference>
<dbReference type="SUPFAM" id="SSF50475">
    <property type="entry name" value="FMN-binding split barrel"/>
    <property type="match status" value="1"/>
</dbReference>
<evidence type="ECO:0008006" key="5">
    <source>
        <dbReference type="Google" id="ProtNLM"/>
    </source>
</evidence>
<evidence type="ECO:0000256" key="1">
    <source>
        <dbReference type="ARBA" id="ARBA00023002"/>
    </source>
</evidence>
<reference evidence="3 4" key="1">
    <citation type="submission" date="2020-08" db="EMBL/GenBank/DDBJ databases">
        <title>Whole genome shotgun sequence of Actinocatenispora thailandica NBRC 105041.</title>
        <authorList>
            <person name="Komaki H."/>
            <person name="Tamura T."/>
        </authorList>
    </citation>
    <scope>NUCLEOTIDE SEQUENCE [LARGE SCALE GENOMIC DNA]</scope>
    <source>
        <strain evidence="3 4">NBRC 105041</strain>
    </source>
</reference>
<accession>A0A7R7HYG9</accession>
<keyword evidence="1" id="KW-0560">Oxidoreductase</keyword>